<dbReference type="Pfam" id="PF18101">
    <property type="entry name" value="Pan3_CK"/>
    <property type="match status" value="1"/>
</dbReference>
<evidence type="ECO:0000256" key="1">
    <source>
        <dbReference type="ARBA" id="ARBA00004496"/>
    </source>
</evidence>
<dbReference type="Pfam" id="PF25586">
    <property type="entry name" value="zf-CCCH_PAN3"/>
    <property type="match status" value="1"/>
</dbReference>
<evidence type="ECO:0000256" key="11">
    <source>
        <dbReference type="PROSITE-ProRule" id="PRU00723"/>
    </source>
</evidence>
<dbReference type="GO" id="GO:0000289">
    <property type="term" value="P:nuclear-transcribed mRNA poly(A) tail shortening"/>
    <property type="evidence" value="ECO:0007669"/>
    <property type="project" value="UniProtKB-UniRule"/>
</dbReference>
<dbReference type="InterPro" id="IPR011009">
    <property type="entry name" value="Kinase-like_dom_sf"/>
</dbReference>
<feature type="region of interest" description="Disordered" evidence="12">
    <location>
        <begin position="118"/>
        <end position="155"/>
    </location>
</feature>
<protein>
    <recommendedName>
        <fullName evidence="10">PAN2-PAN3 deadenylation complex subunit PAN3</fullName>
    </recommendedName>
    <alternativeName>
        <fullName evidence="10">PAB1P-dependent poly(A)-specific ribonuclease</fullName>
    </alternativeName>
    <alternativeName>
        <fullName evidence="10">Poly(A)-nuclease deadenylation complex subunit 3</fullName>
        <shortName evidence="10">PAN deadenylation complex subunit 3</shortName>
    </alternativeName>
</protein>
<comment type="domain">
    <text evidence="10">The N-terminal zinc finger binds to poly(A) RNA.</text>
</comment>
<keyword evidence="15" id="KW-1185">Reference proteome</keyword>
<dbReference type="Gene3D" id="6.10.250.3160">
    <property type="match status" value="1"/>
</dbReference>
<dbReference type="GO" id="GO:0006397">
    <property type="term" value="P:mRNA processing"/>
    <property type="evidence" value="ECO:0007669"/>
    <property type="project" value="UniProtKB-KW"/>
</dbReference>
<dbReference type="GO" id="GO:0008143">
    <property type="term" value="F:poly(A) binding"/>
    <property type="evidence" value="ECO:0007669"/>
    <property type="project" value="TreeGrafter"/>
</dbReference>
<evidence type="ECO:0000256" key="9">
    <source>
        <dbReference type="ARBA" id="ARBA00023054"/>
    </source>
</evidence>
<keyword evidence="5 10" id="KW-0547">Nucleotide-binding</keyword>
<comment type="domain">
    <text evidence="10">The pseudokinase domain, the coiled-coil (CC), and C-terminal knob domain (CK) form a structural unit (PKC) that forms an extensive high-affinity interaction surface for PAN2.</text>
</comment>
<accession>A0AAV5RX80</accession>
<dbReference type="HAMAP" id="MF_03181">
    <property type="entry name" value="PAN3"/>
    <property type="match status" value="1"/>
</dbReference>
<evidence type="ECO:0000259" key="13">
    <source>
        <dbReference type="PROSITE" id="PS50103"/>
    </source>
</evidence>
<feature type="compositionally biased region" description="Polar residues" evidence="12">
    <location>
        <begin position="66"/>
        <end position="81"/>
    </location>
</feature>
<dbReference type="InterPro" id="IPR041332">
    <property type="entry name" value="Pan3_CK"/>
</dbReference>
<organism evidence="14 15">
    <name type="scientific">Maudiozyma humilis</name>
    <name type="common">Sour dough yeast</name>
    <name type="synonym">Kazachstania humilis</name>
    <dbReference type="NCBI Taxonomy" id="51915"/>
    <lineage>
        <taxon>Eukaryota</taxon>
        <taxon>Fungi</taxon>
        <taxon>Dikarya</taxon>
        <taxon>Ascomycota</taxon>
        <taxon>Saccharomycotina</taxon>
        <taxon>Saccharomycetes</taxon>
        <taxon>Saccharomycetales</taxon>
        <taxon>Saccharomycetaceae</taxon>
        <taxon>Maudiozyma</taxon>
    </lineage>
</organism>
<evidence type="ECO:0000256" key="5">
    <source>
        <dbReference type="ARBA" id="ARBA00022741"/>
    </source>
</evidence>
<feature type="region of interest" description="Disordered" evidence="12">
    <location>
        <begin position="201"/>
        <end position="258"/>
    </location>
</feature>
<dbReference type="Gene3D" id="1.20.5.5160">
    <property type="match status" value="1"/>
</dbReference>
<evidence type="ECO:0000256" key="12">
    <source>
        <dbReference type="SAM" id="MobiDB-lite"/>
    </source>
</evidence>
<dbReference type="PANTHER" id="PTHR12272:SF11">
    <property type="entry name" value="PAN2-PAN3 DEADENYLATION COMPLEX SUBUNIT PAN3"/>
    <property type="match status" value="1"/>
</dbReference>
<proteinExistence type="inferred from homology"/>
<name>A0AAV5RX80_MAUHU</name>
<dbReference type="Gene3D" id="1.10.510.10">
    <property type="entry name" value="Transferase(Phosphotransferase) domain 1"/>
    <property type="match status" value="1"/>
</dbReference>
<dbReference type="PROSITE" id="PS50103">
    <property type="entry name" value="ZF_C3H1"/>
    <property type="match status" value="1"/>
</dbReference>
<dbReference type="Proteomes" id="UP001377567">
    <property type="component" value="Unassembled WGS sequence"/>
</dbReference>
<feature type="coiled-coil region" evidence="10">
    <location>
        <begin position="595"/>
        <end position="633"/>
    </location>
</feature>
<comment type="caution">
    <text evidence="10">Lacks conserved residue(s) required for the propagation of feature annotation.</text>
</comment>
<dbReference type="PANTHER" id="PTHR12272">
    <property type="entry name" value="DEADENYLATION COMPLEX SUBUNIT PAN3"/>
    <property type="match status" value="1"/>
</dbReference>
<feature type="binding site" evidence="10">
    <location>
        <begin position="436"/>
        <end position="443"/>
    </location>
    <ligand>
        <name>ATP</name>
        <dbReference type="ChEBI" id="CHEBI:30616"/>
    </ligand>
</feature>
<evidence type="ECO:0000256" key="2">
    <source>
        <dbReference type="ARBA" id="ARBA00022490"/>
    </source>
</evidence>
<dbReference type="GO" id="GO:0008270">
    <property type="term" value="F:zinc ion binding"/>
    <property type="evidence" value="ECO:0007669"/>
    <property type="project" value="UniProtKB-KW"/>
</dbReference>
<dbReference type="FunFam" id="1.10.287.3700:FF:000002">
    <property type="entry name" value="PAN2-PAN3 deadenylation complex subunit PAN3"/>
    <property type="match status" value="1"/>
</dbReference>
<keyword evidence="4 11" id="KW-0479">Metal-binding</keyword>
<comment type="subunit">
    <text evidence="10">Homodimer. Forms a heterotrimer with a catalytic subunit PAN2 to form the poly(A)-nuclease (PAN) deadenylation complex. Interacts (via PAM-2 motif) with poly(A)-binding protein PAB1 (via PABC domain), conferring substrate specificity of the enzyme complex.</text>
</comment>
<dbReference type="InterPro" id="IPR000571">
    <property type="entry name" value="Znf_CCCH"/>
</dbReference>
<dbReference type="AlphaFoldDB" id="A0AAV5RX80"/>
<feature type="compositionally biased region" description="Low complexity" evidence="12">
    <location>
        <begin position="49"/>
        <end position="65"/>
    </location>
</feature>
<keyword evidence="9 10" id="KW-0175">Coiled coil</keyword>
<dbReference type="GO" id="GO:0005524">
    <property type="term" value="F:ATP binding"/>
    <property type="evidence" value="ECO:0007669"/>
    <property type="project" value="UniProtKB-UniRule"/>
</dbReference>
<comment type="function">
    <text evidence="10">Regulatory subunit of the poly(A)-nuclease (PAN) deadenylation complex, one of two cytoplasmic mRNA deadenylases involved in mRNA turnover. PAN specifically shortens poly(A) tails of RNA and the activity is stimulated by poly(A)-binding protein PAB1. PAN deadenylation is followed by rapid degradation of the shortened mRNA tails by the CCR4-NOT complex. Deadenylated mRNAs are then degraded by two alternative mechanisms, namely exosome-mediated 3'-5' exonucleolytic degradation, or deadenlyation-dependent mRNA decaping and subsequent 5'-3' exonucleolytic degradation by XRN1. May also be involved in post-transcriptional maturation of mRNA poly(A) tails. PAN3 acts as a positive regulator for PAN activity, recruiting the catalytic subunit PAN2 to mRNA via its interaction with RNA and with PAB1.</text>
</comment>
<keyword evidence="7 11" id="KW-0862">Zinc</keyword>
<dbReference type="SUPFAM" id="SSF56112">
    <property type="entry name" value="Protein kinase-like (PK-like)"/>
    <property type="match status" value="1"/>
</dbReference>
<evidence type="ECO:0000313" key="15">
    <source>
        <dbReference type="Proteomes" id="UP001377567"/>
    </source>
</evidence>
<reference evidence="14 15" key="1">
    <citation type="journal article" date="2023" name="Elife">
        <title>Identification of key yeast species and microbe-microbe interactions impacting larval growth of Drosophila in the wild.</title>
        <authorList>
            <person name="Mure A."/>
            <person name="Sugiura Y."/>
            <person name="Maeda R."/>
            <person name="Honda K."/>
            <person name="Sakurai N."/>
            <person name="Takahashi Y."/>
            <person name="Watada M."/>
            <person name="Katoh T."/>
            <person name="Gotoh A."/>
            <person name="Gotoh Y."/>
            <person name="Taniguchi I."/>
            <person name="Nakamura K."/>
            <person name="Hayashi T."/>
            <person name="Katayama T."/>
            <person name="Uemura T."/>
            <person name="Hattori Y."/>
        </authorList>
    </citation>
    <scope>NUCLEOTIDE SEQUENCE [LARGE SCALE GENOMIC DNA]</scope>
    <source>
        <strain evidence="14 15">KH-74</strain>
    </source>
</reference>
<comment type="subcellular location">
    <subcellularLocation>
        <location evidence="1 10">Cytoplasm</location>
    </subcellularLocation>
</comment>
<keyword evidence="6 11" id="KW-0863">Zinc-finger</keyword>
<sequence>MEKFNPEWAKDVPCRNVIIYGFCKKQKEGCPFKHDNDLTGTEAAGASVASASGSAGEGHTTASSTVHSDAMTNPNTVQLNGSLMPSLPSLASLSKRSTAASVAPATPAAAAPLGHKFNAKNSETFTPGNSQGQTSAASGNAMDLAGPPKLGKSYSQSFTPSFDAYASESFTPTSVRANPMEQIDSGFAGMNIGGPLNAPVGPGSAGMMNQGLAIPPGSLPAQSLPQSAQSMQAQQGQPQSQTQSQQAQGLSGNGPMFPVPMPGPNAAMNPARFPSIYPPPHSILQYHLYAPDPPPHLQLPLKPNERTPEMLFIPNDIREELVKRNLEALQNFPPGGALPDVVQDYYGLIPLDFHKKSAERNRYKDHQNSLYKVFSNTDGKIYVLRRIHAIMDPIEPPQISKTFKKWNALQCTNVVHLHDCFLTTAFGDSSLCFVYDYYPRAWSLYETHFTNFPLVPITQDLLWVYLIQLTNALREVHARNLVVRNFDWEKVLVTGSPGRIKVSSCNEVEPLVYGKELAYDEIAPQQQQDYARMGDLLYKLAAGIQSSGPVAPGVASVENVDQLNVEDKFKDVLRYLLSPENTAKTVNELSVLFVDKIYLVYEALNTYTEKMEGVLSRELENGRLFRLMCKLNFIFGRVESRIDINWSESGEKFPIILFYDYVFHQVDAQGKAVMDLTHVLRCLNKLDAGVNEKLVLATPDEMNCIIISYKELKDLISTTFRALTQ</sequence>
<dbReference type="Gene3D" id="1.10.287.3700">
    <property type="match status" value="1"/>
</dbReference>
<dbReference type="GO" id="GO:0000932">
    <property type="term" value="C:P-body"/>
    <property type="evidence" value="ECO:0007669"/>
    <property type="project" value="TreeGrafter"/>
</dbReference>
<comment type="caution">
    <text evidence="14">The sequence shown here is derived from an EMBL/GenBank/DDBJ whole genome shotgun (WGS) entry which is preliminary data.</text>
</comment>
<evidence type="ECO:0000313" key="14">
    <source>
        <dbReference type="EMBL" id="GMM55722.1"/>
    </source>
</evidence>
<gene>
    <name evidence="10" type="primary">PAN3</name>
    <name evidence="14" type="ORF">DAKH74_023380</name>
</gene>
<feature type="region of interest" description="Disordered" evidence="12">
    <location>
        <begin position="49"/>
        <end position="83"/>
    </location>
</feature>
<keyword evidence="3 10" id="KW-0507">mRNA processing</keyword>
<feature type="binding site" evidence="10">
    <location>
        <position position="385"/>
    </location>
    <ligand>
        <name>ATP</name>
        <dbReference type="ChEBI" id="CHEBI:30616"/>
    </ligand>
</feature>
<dbReference type="EMBL" id="BTGD01000006">
    <property type="protein sequence ID" value="GMM55722.1"/>
    <property type="molecule type" value="Genomic_DNA"/>
</dbReference>
<evidence type="ECO:0000256" key="7">
    <source>
        <dbReference type="ARBA" id="ARBA00022833"/>
    </source>
</evidence>
<feature type="binding site" evidence="10">
    <location>
        <begin position="489"/>
        <end position="490"/>
    </location>
    <ligand>
        <name>ATP</name>
        <dbReference type="ChEBI" id="CHEBI:30616"/>
    </ligand>
</feature>
<evidence type="ECO:0000256" key="6">
    <source>
        <dbReference type="ARBA" id="ARBA00022771"/>
    </source>
</evidence>
<comment type="domain">
    <text evidence="10">Contains a pseudokinase domain. The protein kinase domain is predicted to be catalytically inactive because some of the residues important for catalytic activity are substituted and it lacks the equivalent of the binding site for a peptide substrate. However, it has retained an ATP-binding site and ATP-binding is required for mRNA degradation, stimulating the activity of the PAN2 nuclease in vitro. The nucleotide-binding site is juxtaposed to the RNase active site of PAN2 in the complex and may actually bind nucleosides of a poly(A) RNA rather than ATP, feeding the poly(A)-tail to the active site of the deadenylase and thus increasing the efficiency with which this distributive enzyme degrades oligo(A) RNAs.</text>
</comment>
<evidence type="ECO:0000256" key="10">
    <source>
        <dbReference type="HAMAP-Rule" id="MF_03181"/>
    </source>
</evidence>
<feature type="compositionally biased region" description="Polar residues" evidence="12">
    <location>
        <begin position="119"/>
        <end position="138"/>
    </location>
</feature>
<feature type="domain" description="C3H1-type" evidence="13">
    <location>
        <begin position="8"/>
        <end position="37"/>
    </location>
</feature>
<dbReference type="GO" id="GO:0031251">
    <property type="term" value="C:PAN complex"/>
    <property type="evidence" value="ECO:0007669"/>
    <property type="project" value="UniProtKB-UniRule"/>
</dbReference>
<feature type="compositionally biased region" description="Low complexity" evidence="12">
    <location>
        <begin position="219"/>
        <end position="250"/>
    </location>
</feature>
<keyword evidence="8 10" id="KW-0067">ATP-binding</keyword>
<evidence type="ECO:0000256" key="8">
    <source>
        <dbReference type="ARBA" id="ARBA00022840"/>
    </source>
</evidence>
<evidence type="ECO:0000256" key="3">
    <source>
        <dbReference type="ARBA" id="ARBA00022664"/>
    </source>
</evidence>
<keyword evidence="2 10" id="KW-0963">Cytoplasm</keyword>
<feature type="zinc finger region" description="C3H1-type" evidence="11">
    <location>
        <begin position="8"/>
        <end position="37"/>
    </location>
</feature>
<dbReference type="InterPro" id="IPR030844">
    <property type="entry name" value="PAN3"/>
</dbReference>
<feature type="region of interest" description="Knob domain" evidence="10">
    <location>
        <begin position="634"/>
        <end position="725"/>
    </location>
</feature>
<comment type="similarity">
    <text evidence="10">Belongs to the protein kinase superfamily. PAN3 family.</text>
</comment>
<evidence type="ECO:0000256" key="4">
    <source>
        <dbReference type="ARBA" id="ARBA00022723"/>
    </source>
</evidence>